<evidence type="ECO:0000256" key="1">
    <source>
        <dbReference type="SAM" id="MobiDB-lite"/>
    </source>
</evidence>
<reference evidence="2" key="2">
    <citation type="submission" date="2023-01" db="EMBL/GenBank/DDBJ databases">
        <authorList>
            <person name="Sun Q."/>
            <person name="Evtushenko L."/>
        </authorList>
    </citation>
    <scope>NUCLEOTIDE SEQUENCE</scope>
    <source>
        <strain evidence="2">VKM Ac-2007</strain>
    </source>
</reference>
<evidence type="ECO:0000313" key="3">
    <source>
        <dbReference type="Proteomes" id="UP001143474"/>
    </source>
</evidence>
<feature type="compositionally biased region" description="Basic and acidic residues" evidence="1">
    <location>
        <begin position="128"/>
        <end position="140"/>
    </location>
</feature>
<gene>
    <name evidence="2" type="ORF">GCM10017600_76720</name>
</gene>
<proteinExistence type="predicted"/>
<reference evidence="2" key="1">
    <citation type="journal article" date="2014" name="Int. J. Syst. Evol. Microbiol.">
        <title>Complete genome sequence of Corynebacterium casei LMG S-19264T (=DSM 44701T), isolated from a smear-ripened cheese.</title>
        <authorList>
            <consortium name="US DOE Joint Genome Institute (JGI-PGF)"/>
            <person name="Walter F."/>
            <person name="Albersmeier A."/>
            <person name="Kalinowski J."/>
            <person name="Ruckert C."/>
        </authorList>
    </citation>
    <scope>NUCLEOTIDE SEQUENCE</scope>
    <source>
        <strain evidence="2">VKM Ac-2007</strain>
    </source>
</reference>
<sequence length="173" mass="18430">MEGKRLTAGLKAVVGNGKGVSPEKRAAAVRAFFKKLKADERSWPAAHQAGTVGGLDGAPTPVRFAANRLLIERALTHEQRELARLKAAAPKSPQVSLSAADLKPPAGTPVFAMRAPATGCPVPMPTARTRERGLSWEDHRLARRRASSRSRGEAPPCLVTGRRGYGPARPGCR</sequence>
<feature type="region of interest" description="Disordered" evidence="1">
    <location>
        <begin position="121"/>
        <end position="173"/>
    </location>
</feature>
<organism evidence="2 3">
    <name type="scientific">Streptosporangium carneum</name>
    <dbReference type="NCBI Taxonomy" id="47481"/>
    <lineage>
        <taxon>Bacteria</taxon>
        <taxon>Bacillati</taxon>
        <taxon>Actinomycetota</taxon>
        <taxon>Actinomycetes</taxon>
        <taxon>Streptosporangiales</taxon>
        <taxon>Streptosporangiaceae</taxon>
        <taxon>Streptosporangium</taxon>
    </lineage>
</organism>
<comment type="caution">
    <text evidence="2">The sequence shown here is derived from an EMBL/GenBank/DDBJ whole genome shotgun (WGS) entry which is preliminary data.</text>
</comment>
<keyword evidence="3" id="KW-1185">Reference proteome</keyword>
<accession>A0A9W6MHJ8</accession>
<evidence type="ECO:0000313" key="2">
    <source>
        <dbReference type="EMBL" id="GLK14260.1"/>
    </source>
</evidence>
<dbReference type="EMBL" id="BSEV01000030">
    <property type="protein sequence ID" value="GLK14260.1"/>
    <property type="molecule type" value="Genomic_DNA"/>
</dbReference>
<name>A0A9W6MHJ8_9ACTN</name>
<dbReference type="AlphaFoldDB" id="A0A9W6MHJ8"/>
<dbReference type="Proteomes" id="UP001143474">
    <property type="component" value="Unassembled WGS sequence"/>
</dbReference>
<protein>
    <submittedName>
        <fullName evidence="2">Uncharacterized protein</fullName>
    </submittedName>
</protein>